<protein>
    <submittedName>
        <fullName evidence="7">Multidrug ABC transporter ATP-binding protein</fullName>
    </submittedName>
</protein>
<evidence type="ECO:0000256" key="3">
    <source>
        <dbReference type="ARBA" id="ARBA00022741"/>
    </source>
</evidence>
<organism evidence="7 8">
    <name type="scientific">Microbispora corallina</name>
    <dbReference type="NCBI Taxonomy" id="83302"/>
    <lineage>
        <taxon>Bacteria</taxon>
        <taxon>Bacillati</taxon>
        <taxon>Actinomycetota</taxon>
        <taxon>Actinomycetes</taxon>
        <taxon>Streptosporangiales</taxon>
        <taxon>Streptosporangiaceae</taxon>
        <taxon>Microbispora</taxon>
    </lineage>
</organism>
<keyword evidence="4 7" id="KW-0067">ATP-binding</keyword>
<dbReference type="EMBL" id="BOOC01000036">
    <property type="protein sequence ID" value="GIH43274.1"/>
    <property type="molecule type" value="Genomic_DNA"/>
</dbReference>
<keyword evidence="8" id="KW-1185">Reference proteome</keyword>
<dbReference type="GO" id="GO:0005524">
    <property type="term" value="F:ATP binding"/>
    <property type="evidence" value="ECO:0007669"/>
    <property type="project" value="UniProtKB-KW"/>
</dbReference>
<evidence type="ECO:0000256" key="4">
    <source>
        <dbReference type="ARBA" id="ARBA00022840"/>
    </source>
</evidence>
<keyword evidence="2" id="KW-0813">Transport</keyword>
<dbReference type="InterPro" id="IPR050763">
    <property type="entry name" value="ABC_transporter_ATP-binding"/>
</dbReference>
<evidence type="ECO:0000256" key="2">
    <source>
        <dbReference type="ARBA" id="ARBA00022448"/>
    </source>
</evidence>
<keyword evidence="5" id="KW-0046">Antibiotic resistance</keyword>
<dbReference type="Pfam" id="PF00005">
    <property type="entry name" value="ABC_tran"/>
    <property type="match status" value="1"/>
</dbReference>
<comment type="subcellular location">
    <subcellularLocation>
        <location evidence="1">Cell membrane</location>
        <topology evidence="1">Peripheral membrane protein</topology>
    </subcellularLocation>
</comment>
<gene>
    <name evidence="7" type="ORF">Mco01_62740</name>
</gene>
<evidence type="ECO:0000256" key="1">
    <source>
        <dbReference type="ARBA" id="ARBA00004202"/>
    </source>
</evidence>
<evidence type="ECO:0000313" key="7">
    <source>
        <dbReference type="EMBL" id="GIH43274.1"/>
    </source>
</evidence>
<dbReference type="SMART" id="SM00382">
    <property type="entry name" value="AAA"/>
    <property type="match status" value="1"/>
</dbReference>
<keyword evidence="3" id="KW-0547">Nucleotide-binding</keyword>
<proteinExistence type="predicted"/>
<reference evidence="7 8" key="1">
    <citation type="submission" date="2021-01" db="EMBL/GenBank/DDBJ databases">
        <title>Whole genome shotgun sequence of Microbispora corallina NBRC 16416.</title>
        <authorList>
            <person name="Komaki H."/>
            <person name="Tamura T."/>
        </authorList>
    </citation>
    <scope>NUCLEOTIDE SEQUENCE [LARGE SCALE GENOMIC DNA]</scope>
    <source>
        <strain evidence="7 8">NBRC 16416</strain>
    </source>
</reference>
<dbReference type="PROSITE" id="PS00211">
    <property type="entry name" value="ABC_TRANSPORTER_1"/>
    <property type="match status" value="1"/>
</dbReference>
<dbReference type="PANTHER" id="PTHR42711">
    <property type="entry name" value="ABC TRANSPORTER ATP-BINDING PROTEIN"/>
    <property type="match status" value="1"/>
</dbReference>
<dbReference type="InterPro" id="IPR027417">
    <property type="entry name" value="P-loop_NTPase"/>
</dbReference>
<dbReference type="InterPro" id="IPR003593">
    <property type="entry name" value="AAA+_ATPase"/>
</dbReference>
<evidence type="ECO:0000259" key="6">
    <source>
        <dbReference type="PROSITE" id="PS50893"/>
    </source>
</evidence>
<dbReference type="SUPFAM" id="SSF52540">
    <property type="entry name" value="P-loop containing nucleoside triphosphate hydrolases"/>
    <property type="match status" value="1"/>
</dbReference>
<accession>A0ABQ4G879</accession>
<feature type="domain" description="ABC transporter" evidence="6">
    <location>
        <begin position="23"/>
        <end position="238"/>
    </location>
</feature>
<name>A0ABQ4G879_9ACTN</name>
<sequence>MPGLQPHSGRAARFLPSWSMAIITVDHLRRTYGARVAVEDVSFSVEEGEIFGIVGRNGAGKTTTVECVAGLRTPTSGRIEVDADLKEQVGVQLQDCSLPDKIRVGEALSLYASFYSRPADWRDLLGEAGLDPRTPFAKLSGGQRQRLSVALALVGDPRIAILDELTTGLDPQARRETWDLVARIRDRGVTVVLVTHFMDEVERLCDRVAVIAEGRVLAVDTPAGLIDRAGGGRRLTFRTDGPVEALRALPEVASVTTEGDTVVVTGTGDLLGAVLAVLPASRLSDLAVQRTTLDDAFLTLTGAHAAV</sequence>
<dbReference type="PANTHER" id="PTHR42711:SF16">
    <property type="entry name" value="ABC TRANSPORTER ATP-BINDING PROTEIN"/>
    <property type="match status" value="1"/>
</dbReference>
<dbReference type="Gene3D" id="3.40.50.300">
    <property type="entry name" value="P-loop containing nucleotide triphosphate hydrolases"/>
    <property type="match status" value="1"/>
</dbReference>
<dbReference type="PROSITE" id="PS50893">
    <property type="entry name" value="ABC_TRANSPORTER_2"/>
    <property type="match status" value="1"/>
</dbReference>
<dbReference type="Proteomes" id="UP000603904">
    <property type="component" value="Unassembled WGS sequence"/>
</dbReference>
<dbReference type="CDD" id="cd03230">
    <property type="entry name" value="ABC_DR_subfamily_A"/>
    <property type="match status" value="1"/>
</dbReference>
<dbReference type="InterPro" id="IPR017871">
    <property type="entry name" value="ABC_transporter-like_CS"/>
</dbReference>
<dbReference type="InterPro" id="IPR003439">
    <property type="entry name" value="ABC_transporter-like_ATP-bd"/>
</dbReference>
<comment type="caution">
    <text evidence="7">The sequence shown here is derived from an EMBL/GenBank/DDBJ whole genome shotgun (WGS) entry which is preliminary data.</text>
</comment>
<evidence type="ECO:0000256" key="5">
    <source>
        <dbReference type="ARBA" id="ARBA00023251"/>
    </source>
</evidence>
<evidence type="ECO:0000313" key="8">
    <source>
        <dbReference type="Proteomes" id="UP000603904"/>
    </source>
</evidence>